<proteinExistence type="inferred from homology"/>
<dbReference type="CDD" id="cd06582">
    <property type="entry name" value="TM_PBP1_LivH_like"/>
    <property type="match status" value="1"/>
</dbReference>
<keyword evidence="4 9" id="KW-0812">Transmembrane</keyword>
<feature type="transmembrane region" description="Helical" evidence="9">
    <location>
        <begin position="225"/>
        <end position="253"/>
    </location>
</feature>
<evidence type="ECO:0000256" key="6">
    <source>
        <dbReference type="ARBA" id="ARBA00022989"/>
    </source>
</evidence>
<gene>
    <name evidence="10" type="ORF">RAS12_07100</name>
</gene>
<keyword evidence="6 9" id="KW-1133">Transmembrane helix</keyword>
<evidence type="ECO:0000256" key="7">
    <source>
        <dbReference type="ARBA" id="ARBA00023136"/>
    </source>
</evidence>
<dbReference type="PANTHER" id="PTHR11795">
    <property type="entry name" value="BRANCHED-CHAIN AMINO ACID TRANSPORT SYSTEM PERMEASE PROTEIN LIVH"/>
    <property type="match status" value="1"/>
</dbReference>
<feature type="transmembrane region" description="Helical" evidence="9">
    <location>
        <begin position="92"/>
        <end position="111"/>
    </location>
</feature>
<keyword evidence="2" id="KW-0813">Transport</keyword>
<protein>
    <submittedName>
        <fullName evidence="10">Branched-chain amino acid ABC transporter permease</fullName>
    </submittedName>
</protein>
<keyword evidence="3" id="KW-1003">Cell membrane</keyword>
<comment type="subcellular location">
    <subcellularLocation>
        <location evidence="1">Cell membrane</location>
        <topology evidence="1">Multi-pass membrane protein</topology>
    </subcellularLocation>
</comment>
<evidence type="ECO:0000256" key="4">
    <source>
        <dbReference type="ARBA" id="ARBA00022692"/>
    </source>
</evidence>
<comment type="similarity">
    <text evidence="8">Belongs to the binding-protein-dependent transport system permease family. LivHM subfamily.</text>
</comment>
<dbReference type="InterPro" id="IPR001851">
    <property type="entry name" value="ABC_transp_permease"/>
</dbReference>
<accession>A0ABY9M564</accession>
<evidence type="ECO:0000256" key="2">
    <source>
        <dbReference type="ARBA" id="ARBA00022448"/>
    </source>
</evidence>
<dbReference type="RefSeq" id="WP_306946661.1">
    <property type="nucleotide sequence ID" value="NZ_CP132976.1"/>
</dbReference>
<dbReference type="PANTHER" id="PTHR11795:SF445">
    <property type="entry name" value="AMINO ACID ABC TRANSPORTER PERMEASE PROTEIN"/>
    <property type="match status" value="1"/>
</dbReference>
<feature type="transmembrane region" description="Helical" evidence="9">
    <location>
        <begin position="12"/>
        <end position="38"/>
    </location>
</feature>
<feature type="transmembrane region" description="Helical" evidence="9">
    <location>
        <begin position="58"/>
        <end position="80"/>
    </location>
</feature>
<evidence type="ECO:0000256" key="9">
    <source>
        <dbReference type="SAM" id="Phobius"/>
    </source>
</evidence>
<organism evidence="10 11">
    <name type="scientific">Achromobacter seleniivolatilans</name>
    <dbReference type="NCBI Taxonomy" id="3047478"/>
    <lineage>
        <taxon>Bacteria</taxon>
        <taxon>Pseudomonadati</taxon>
        <taxon>Pseudomonadota</taxon>
        <taxon>Betaproteobacteria</taxon>
        <taxon>Burkholderiales</taxon>
        <taxon>Alcaligenaceae</taxon>
        <taxon>Achromobacter</taxon>
    </lineage>
</organism>
<evidence type="ECO:0000256" key="5">
    <source>
        <dbReference type="ARBA" id="ARBA00022970"/>
    </source>
</evidence>
<evidence type="ECO:0000313" key="11">
    <source>
        <dbReference type="Proteomes" id="UP001234798"/>
    </source>
</evidence>
<feature type="transmembrane region" description="Helical" evidence="9">
    <location>
        <begin position="149"/>
        <end position="169"/>
    </location>
</feature>
<evidence type="ECO:0000256" key="1">
    <source>
        <dbReference type="ARBA" id="ARBA00004651"/>
    </source>
</evidence>
<sequence length="293" mass="30031">MFTDIIQQAVNGLMLGSVVALPALGLTLIFSVLGSINFSVAAQMTAGAYAGWMVNTYLGWPLVPCLIAAFVIAAGIGVAGDRIALAPLRKKASASTPLMVAVVSIALNLALENVFRFSFGNGLNSYNFEIARDIRIGDIRLGPQQFRNMVIALVITAGLAAFFNFTRIGKAMRGVADNPDLARLKGISPANLSTMATAIGMGLAGIGGALLAIDTSVDPLTGSRLLLVIFAAAVVGGLGSLGGAVAGALLVGLASELSLLAIPPVYQSGIAFVAIMLVLTVRPSGLFSAKTRV</sequence>
<keyword evidence="7 9" id="KW-0472">Membrane</keyword>
<reference evidence="10 11" key="1">
    <citation type="submission" date="2023-08" db="EMBL/GenBank/DDBJ databases">
        <title>Achromobacter seleniivolatilans sp. nov., isolated from seleniferous soil.</title>
        <authorList>
            <person name="Zhang S."/>
            <person name="Li K."/>
            <person name="Peng J."/>
            <person name="Zhao Q."/>
            <person name="Wang H."/>
            <person name="Guo Y."/>
        </authorList>
    </citation>
    <scope>NUCLEOTIDE SEQUENCE [LARGE SCALE GENOMIC DNA]</scope>
    <source>
        <strain evidence="10 11">R39</strain>
    </source>
</reference>
<evidence type="ECO:0000256" key="3">
    <source>
        <dbReference type="ARBA" id="ARBA00022475"/>
    </source>
</evidence>
<keyword evidence="5" id="KW-0029">Amino-acid transport</keyword>
<keyword evidence="11" id="KW-1185">Reference proteome</keyword>
<dbReference type="Pfam" id="PF02653">
    <property type="entry name" value="BPD_transp_2"/>
    <property type="match status" value="1"/>
</dbReference>
<dbReference type="Proteomes" id="UP001234798">
    <property type="component" value="Chromosome"/>
</dbReference>
<evidence type="ECO:0000256" key="8">
    <source>
        <dbReference type="ARBA" id="ARBA00037998"/>
    </source>
</evidence>
<feature type="transmembrane region" description="Helical" evidence="9">
    <location>
        <begin position="190"/>
        <end position="213"/>
    </location>
</feature>
<feature type="transmembrane region" description="Helical" evidence="9">
    <location>
        <begin position="265"/>
        <end position="285"/>
    </location>
</feature>
<dbReference type="InterPro" id="IPR052157">
    <property type="entry name" value="BCAA_transport_permease"/>
</dbReference>
<name>A0ABY9M564_9BURK</name>
<dbReference type="EMBL" id="CP132976">
    <property type="protein sequence ID" value="WMD22136.1"/>
    <property type="molecule type" value="Genomic_DNA"/>
</dbReference>
<evidence type="ECO:0000313" key="10">
    <source>
        <dbReference type="EMBL" id="WMD22136.1"/>
    </source>
</evidence>